<name>A0AAE3KHH1_9PSEU</name>
<dbReference type="Proteomes" id="UP001206128">
    <property type="component" value="Unassembled WGS sequence"/>
</dbReference>
<sequence length="65" mass="7361">MRELGGIRHRTERNGWQVAVDLLVRLCCHRLLPSASVRVDRSTRSAEASIAFSARALARCQRRNS</sequence>
<organism evidence="1 2">
    <name type="scientific">Goodfellowiella coeruleoviolacea</name>
    <dbReference type="NCBI Taxonomy" id="334858"/>
    <lineage>
        <taxon>Bacteria</taxon>
        <taxon>Bacillati</taxon>
        <taxon>Actinomycetota</taxon>
        <taxon>Actinomycetes</taxon>
        <taxon>Pseudonocardiales</taxon>
        <taxon>Pseudonocardiaceae</taxon>
        <taxon>Goodfellowiella</taxon>
    </lineage>
</organism>
<evidence type="ECO:0000313" key="1">
    <source>
        <dbReference type="EMBL" id="MCP2167315.1"/>
    </source>
</evidence>
<proteinExistence type="predicted"/>
<evidence type="ECO:0000313" key="2">
    <source>
        <dbReference type="Proteomes" id="UP001206128"/>
    </source>
</evidence>
<reference evidence="1" key="1">
    <citation type="submission" date="2022-06" db="EMBL/GenBank/DDBJ databases">
        <title>Genomic Encyclopedia of Archaeal and Bacterial Type Strains, Phase II (KMG-II): from individual species to whole genera.</title>
        <authorList>
            <person name="Goeker M."/>
        </authorList>
    </citation>
    <scope>NUCLEOTIDE SEQUENCE</scope>
    <source>
        <strain evidence="1">DSM 43935</strain>
    </source>
</reference>
<protein>
    <submittedName>
        <fullName evidence="1">Uncharacterized protein</fullName>
    </submittedName>
</protein>
<accession>A0AAE3KHH1</accession>
<dbReference type="EMBL" id="JAMTCK010000009">
    <property type="protein sequence ID" value="MCP2167315.1"/>
    <property type="molecule type" value="Genomic_DNA"/>
</dbReference>
<dbReference type="RefSeq" id="WP_253774060.1">
    <property type="nucleotide sequence ID" value="NZ_JAMTCK010000009.1"/>
</dbReference>
<comment type="caution">
    <text evidence="1">The sequence shown here is derived from an EMBL/GenBank/DDBJ whole genome shotgun (WGS) entry which is preliminary data.</text>
</comment>
<dbReference type="AlphaFoldDB" id="A0AAE3KHH1"/>
<keyword evidence="2" id="KW-1185">Reference proteome</keyword>
<gene>
    <name evidence="1" type="ORF">LX83_004188</name>
</gene>